<dbReference type="Pfam" id="PF09186">
    <property type="entry name" value="DUF1949"/>
    <property type="match status" value="1"/>
</dbReference>
<protein>
    <submittedName>
        <fullName evidence="5">IMPACT family member YigZ</fullName>
    </submittedName>
</protein>
<proteinExistence type="inferred from homology"/>
<dbReference type="InterPro" id="IPR001498">
    <property type="entry name" value="Impact_N"/>
</dbReference>
<dbReference type="InterPro" id="IPR020568">
    <property type="entry name" value="Ribosomal_Su5_D2-typ_SF"/>
</dbReference>
<dbReference type="AlphaFoldDB" id="A0AAI8TQA6"/>
<feature type="domain" description="Impact N-terminal" evidence="2">
    <location>
        <begin position="18"/>
        <end position="125"/>
    </location>
</feature>
<reference evidence="4" key="2">
    <citation type="submission" date="2020-02" db="EMBL/GenBank/DDBJ databases">
        <authorList>
            <person name="Matsumoto Y."/>
            <person name="Motooka D."/>
            <person name="Nakamura S."/>
        </authorList>
    </citation>
    <scope>NUCLEOTIDE SEQUENCE</scope>
    <source>
        <strain evidence="4">JCM 12375</strain>
    </source>
</reference>
<evidence type="ECO:0000259" key="2">
    <source>
        <dbReference type="Pfam" id="PF01205"/>
    </source>
</evidence>
<feature type="domain" description="UPF0029" evidence="3">
    <location>
        <begin position="141"/>
        <end position="194"/>
    </location>
</feature>
<reference evidence="4 6" key="1">
    <citation type="journal article" date="2019" name="Emerg. Microbes Infect.">
        <title>Comprehensive subspecies identification of 175 nontuberculous mycobacteria species based on 7547 genomic profiles.</title>
        <authorList>
            <person name="Matsumoto Y."/>
            <person name="Kinjo T."/>
            <person name="Motooka D."/>
            <person name="Nabeya D."/>
            <person name="Jung N."/>
            <person name="Uechi K."/>
            <person name="Horii T."/>
            <person name="Iida T."/>
            <person name="Fujita J."/>
            <person name="Nakamura S."/>
        </authorList>
    </citation>
    <scope>NUCLEOTIDE SEQUENCE [LARGE SCALE GENOMIC DNA]</scope>
    <source>
        <strain evidence="4 6">JCM 12375</strain>
    </source>
</reference>
<dbReference type="EMBL" id="AP022567">
    <property type="protein sequence ID" value="BBX32390.1"/>
    <property type="molecule type" value="Genomic_DNA"/>
</dbReference>
<evidence type="ECO:0000313" key="5">
    <source>
        <dbReference type="EMBL" id="BDY28938.1"/>
    </source>
</evidence>
<dbReference type="Gene3D" id="3.30.230.30">
    <property type="entry name" value="Impact, N-terminal domain"/>
    <property type="match status" value="1"/>
</dbReference>
<dbReference type="Proteomes" id="UP001241092">
    <property type="component" value="Chromosome"/>
</dbReference>
<dbReference type="InterPro" id="IPR023582">
    <property type="entry name" value="Impact"/>
</dbReference>
<comment type="similarity">
    <text evidence="1">Belongs to the IMPACT family.</text>
</comment>
<evidence type="ECO:0000313" key="7">
    <source>
        <dbReference type="Proteomes" id="UP001241092"/>
    </source>
</evidence>
<dbReference type="RefSeq" id="WP_036433003.1">
    <property type="nucleotide sequence ID" value="NZ_AP022567.1"/>
</dbReference>
<dbReference type="SUPFAM" id="SSF54211">
    <property type="entry name" value="Ribosomal protein S5 domain 2-like"/>
    <property type="match status" value="1"/>
</dbReference>
<name>A0AAI8TQA6_MYCME</name>
<dbReference type="EMBL" id="AP027452">
    <property type="protein sequence ID" value="BDY28938.1"/>
    <property type="molecule type" value="Genomic_DNA"/>
</dbReference>
<dbReference type="PANTHER" id="PTHR16301:SF20">
    <property type="entry name" value="IMPACT FAMILY MEMBER YIGZ"/>
    <property type="match status" value="1"/>
</dbReference>
<evidence type="ECO:0000313" key="6">
    <source>
        <dbReference type="Proteomes" id="UP000465622"/>
    </source>
</evidence>
<dbReference type="Proteomes" id="UP000465622">
    <property type="component" value="Chromosome"/>
</dbReference>
<gene>
    <name evidence="5" type="primary">yigZ</name>
    <name evidence="5" type="ORF">hbim_02874</name>
    <name evidence="4" type="ORF">MMAGJ_16720</name>
</gene>
<accession>A0AAI8TQA6</accession>
<dbReference type="Pfam" id="PF01205">
    <property type="entry name" value="Impact_N"/>
    <property type="match status" value="1"/>
</dbReference>
<evidence type="ECO:0000256" key="1">
    <source>
        <dbReference type="ARBA" id="ARBA00007665"/>
    </source>
</evidence>
<dbReference type="InterPro" id="IPR015269">
    <property type="entry name" value="UPF0029_Impact_C"/>
</dbReference>
<dbReference type="GO" id="GO:0005737">
    <property type="term" value="C:cytoplasm"/>
    <property type="evidence" value="ECO:0007669"/>
    <property type="project" value="TreeGrafter"/>
</dbReference>
<dbReference type="GO" id="GO:0006446">
    <property type="term" value="P:regulation of translational initiation"/>
    <property type="evidence" value="ECO:0007669"/>
    <property type="project" value="TreeGrafter"/>
</dbReference>
<reference evidence="5" key="3">
    <citation type="submission" date="2023-03" db="EMBL/GenBank/DDBJ databases">
        <title>Draft genome sequence of a Mycolicibacterium mageritense strain H4_3_1 isolated from a hybrid biological-inorganic system reactor.</title>
        <authorList>
            <person name="Feng X."/>
            <person name="Kazama D."/>
            <person name="Sato K."/>
            <person name="Kobayashi H."/>
        </authorList>
    </citation>
    <scope>NUCLEOTIDE SEQUENCE</scope>
    <source>
        <strain evidence="5">H4_3_1</strain>
    </source>
</reference>
<evidence type="ECO:0000259" key="3">
    <source>
        <dbReference type="Pfam" id="PF09186"/>
    </source>
</evidence>
<keyword evidence="6" id="KW-1185">Reference proteome</keyword>
<organism evidence="5 7">
    <name type="scientific">Mycolicibacterium mageritense</name>
    <name type="common">Mycobacterium mageritense</name>
    <dbReference type="NCBI Taxonomy" id="53462"/>
    <lineage>
        <taxon>Bacteria</taxon>
        <taxon>Bacillati</taxon>
        <taxon>Actinomycetota</taxon>
        <taxon>Actinomycetes</taxon>
        <taxon>Mycobacteriales</taxon>
        <taxon>Mycobacteriaceae</taxon>
        <taxon>Mycolicibacterium</taxon>
    </lineage>
</organism>
<dbReference type="PROSITE" id="PS00910">
    <property type="entry name" value="UPF0029"/>
    <property type="match status" value="1"/>
</dbReference>
<dbReference type="InterPro" id="IPR020569">
    <property type="entry name" value="UPF0029_Impact_CS"/>
</dbReference>
<dbReference type="PANTHER" id="PTHR16301">
    <property type="entry name" value="IMPACT-RELATED"/>
    <property type="match status" value="1"/>
</dbReference>
<evidence type="ECO:0000313" key="4">
    <source>
        <dbReference type="EMBL" id="BBX32390.1"/>
    </source>
</evidence>
<sequence length="205" mass="22007">MSFTLDPEVRPQSEQTIKRSRFVGRMRRADSEEDANGLISMARELDAGAGHHCYAYIVGDEVASRIERCSDDGEPSGTAGVPILSALRARELVNVVAVVSRYYGGIKLGAGGLTRAYAGTVTAAIDTATLRPRARLQVFTLAVDHAEAGWVEAELRGRRFAVDGVEYGQKAVIRVLCADPAHLSSAVSEITSGRAELVPAGHLWQ</sequence>
<dbReference type="InterPro" id="IPR036956">
    <property type="entry name" value="Impact_N_sf"/>
</dbReference>